<evidence type="ECO:0000313" key="6">
    <source>
        <dbReference type="EMBL" id="NHN29194.1"/>
    </source>
</evidence>
<feature type="domain" description="HTH lacI-type" evidence="5">
    <location>
        <begin position="1"/>
        <end position="53"/>
    </location>
</feature>
<dbReference type="InterPro" id="IPR000843">
    <property type="entry name" value="HTH_LacI"/>
</dbReference>
<accession>A0ABX0J243</accession>
<name>A0ABX0J243_9BACL</name>
<evidence type="ECO:0000256" key="4">
    <source>
        <dbReference type="ARBA" id="ARBA00023163"/>
    </source>
</evidence>
<dbReference type="InterPro" id="IPR028082">
    <property type="entry name" value="Peripla_BP_I"/>
</dbReference>
<evidence type="ECO:0000256" key="1">
    <source>
        <dbReference type="ARBA" id="ARBA00022491"/>
    </source>
</evidence>
<organism evidence="6 7">
    <name type="scientific">Paenibacillus agricola</name>
    <dbReference type="NCBI Taxonomy" id="2716264"/>
    <lineage>
        <taxon>Bacteria</taxon>
        <taxon>Bacillati</taxon>
        <taxon>Bacillota</taxon>
        <taxon>Bacilli</taxon>
        <taxon>Bacillales</taxon>
        <taxon>Paenibacillaceae</taxon>
        <taxon>Paenibacillus</taxon>
    </lineage>
</organism>
<dbReference type="PANTHER" id="PTHR30146">
    <property type="entry name" value="LACI-RELATED TRANSCRIPTIONAL REPRESSOR"/>
    <property type="match status" value="1"/>
</dbReference>
<keyword evidence="4" id="KW-0804">Transcription</keyword>
<dbReference type="InterPro" id="IPR010982">
    <property type="entry name" value="Lambda_DNA-bd_dom_sf"/>
</dbReference>
<evidence type="ECO:0000256" key="3">
    <source>
        <dbReference type="ARBA" id="ARBA00023125"/>
    </source>
</evidence>
<gene>
    <name evidence="6" type="ORF">G9U52_05045</name>
</gene>
<dbReference type="Pfam" id="PF00356">
    <property type="entry name" value="LacI"/>
    <property type="match status" value="1"/>
</dbReference>
<dbReference type="SUPFAM" id="SSF47413">
    <property type="entry name" value="lambda repressor-like DNA-binding domains"/>
    <property type="match status" value="1"/>
</dbReference>
<protein>
    <submittedName>
        <fullName evidence="6">LacI family transcriptional regulator</fullName>
    </submittedName>
</protein>
<dbReference type="InterPro" id="IPR046335">
    <property type="entry name" value="LacI/GalR-like_sensor"/>
</dbReference>
<keyword evidence="1" id="KW-0678">Repressor</keyword>
<reference evidence="6" key="1">
    <citation type="submission" date="2020-03" db="EMBL/GenBank/DDBJ databases">
        <title>Draft sequencing of Paenibacilllus sp. S3N08.</title>
        <authorList>
            <person name="Kim D.-U."/>
        </authorList>
    </citation>
    <scope>NUCLEOTIDE SEQUENCE</scope>
    <source>
        <strain evidence="6">S3N08</strain>
    </source>
</reference>
<keyword evidence="3" id="KW-0238">DNA-binding</keyword>
<dbReference type="Gene3D" id="1.10.260.40">
    <property type="entry name" value="lambda repressor-like DNA-binding domains"/>
    <property type="match status" value="1"/>
</dbReference>
<evidence type="ECO:0000313" key="7">
    <source>
        <dbReference type="Proteomes" id="UP001165962"/>
    </source>
</evidence>
<evidence type="ECO:0000256" key="2">
    <source>
        <dbReference type="ARBA" id="ARBA00023015"/>
    </source>
</evidence>
<dbReference type="Proteomes" id="UP001165962">
    <property type="component" value="Unassembled WGS sequence"/>
</dbReference>
<keyword evidence="2" id="KW-0805">Transcription regulation</keyword>
<dbReference type="CDD" id="cd01392">
    <property type="entry name" value="HTH_LacI"/>
    <property type="match status" value="1"/>
</dbReference>
<dbReference type="PROSITE" id="PS50932">
    <property type="entry name" value="HTH_LACI_2"/>
    <property type="match status" value="1"/>
</dbReference>
<proteinExistence type="predicted"/>
<keyword evidence="7" id="KW-1185">Reference proteome</keyword>
<dbReference type="Pfam" id="PF13377">
    <property type="entry name" value="Peripla_BP_3"/>
    <property type="match status" value="1"/>
</dbReference>
<dbReference type="Gene3D" id="3.40.50.2300">
    <property type="match status" value="2"/>
</dbReference>
<comment type="caution">
    <text evidence="6">The sequence shown here is derived from an EMBL/GenBank/DDBJ whole genome shotgun (WGS) entry which is preliminary data.</text>
</comment>
<dbReference type="PANTHER" id="PTHR30146:SF148">
    <property type="entry name" value="HTH-TYPE TRANSCRIPTIONAL REPRESSOR PURR-RELATED"/>
    <property type="match status" value="1"/>
</dbReference>
<evidence type="ECO:0000259" key="5">
    <source>
        <dbReference type="PROSITE" id="PS50932"/>
    </source>
</evidence>
<dbReference type="SUPFAM" id="SSF53822">
    <property type="entry name" value="Periplasmic binding protein-like I"/>
    <property type="match status" value="1"/>
</dbReference>
<dbReference type="SMART" id="SM00354">
    <property type="entry name" value="HTH_LACI"/>
    <property type="match status" value="1"/>
</dbReference>
<dbReference type="RefSeq" id="WP_166146937.1">
    <property type="nucleotide sequence ID" value="NZ_JAAOIW010000002.1"/>
</dbReference>
<dbReference type="EMBL" id="JAAOIW010000002">
    <property type="protein sequence ID" value="NHN29194.1"/>
    <property type="molecule type" value="Genomic_DNA"/>
</dbReference>
<sequence>MQLIADRLNVSKYAVSQALSGKIGVSEATRQDVEAMARSLGYQYKPAKKASIVEAALVSSQAEVRQANQAENLDMNKAKPCVAIWIDESQRYEPSFWSRVLDGAMRGCMDNGWKTEIHPYSRHLQKADLTNEAVKRISSYIGAIVIGTLPVSLLNKLVLQQATHIPVILVDHEEPLIRADCILNANLEAAQAACRHLLSQSCKRILFVGKDHYSASFKDRWWGCRQAMDESARQAEGYTLKKWTISYNQPNWEMQLAKRIGLLQQGELPDGFICANDAIALTLLKLLQQQQIVVPDQCKVIGIDNIDAGASSEPPLTTVELAKELLGNRAVEALARRLSHPSAYPEKIILSERLIVRNSG</sequence>